<comment type="caution">
    <text evidence="1">The sequence shown here is derived from an EMBL/GenBank/DDBJ whole genome shotgun (WGS) entry which is preliminary data.</text>
</comment>
<proteinExistence type="predicted"/>
<evidence type="ECO:0000313" key="1">
    <source>
        <dbReference type="EMBL" id="KDB26393.1"/>
    </source>
</evidence>
<reference evidence="1 2" key="1">
    <citation type="submission" date="2014-02" db="EMBL/GenBank/DDBJ databases">
        <title>The Genome Sequence of Trichophyton interdigitale MR816.</title>
        <authorList>
            <consortium name="The Broad Institute Genomics Platform"/>
            <person name="Cuomo C.A."/>
            <person name="White T.C."/>
            <person name="Graser Y."/>
            <person name="Martinez-Rossi N."/>
            <person name="Heitman J."/>
            <person name="Young S.K."/>
            <person name="Zeng Q."/>
            <person name="Gargeya S."/>
            <person name="Abouelleil A."/>
            <person name="Alvarado L."/>
            <person name="Chapman S.B."/>
            <person name="Gainer-Dewar J."/>
            <person name="Goldberg J."/>
            <person name="Griggs A."/>
            <person name="Gujja S."/>
            <person name="Hansen M."/>
            <person name="Howarth C."/>
            <person name="Imamovic A."/>
            <person name="Larimer J."/>
            <person name="Martinez D."/>
            <person name="Murphy C."/>
            <person name="Pearson M.D."/>
            <person name="Persinoti G."/>
            <person name="Poon T."/>
            <person name="Priest M."/>
            <person name="Roberts A.D."/>
            <person name="Saif S."/>
            <person name="Shea T.D."/>
            <person name="Sykes S.N."/>
            <person name="Wortman J."/>
            <person name="Nusbaum C."/>
            <person name="Birren B."/>
        </authorList>
    </citation>
    <scope>NUCLEOTIDE SEQUENCE [LARGE SCALE GENOMIC DNA]</scope>
    <source>
        <strain evidence="1 2">MR816</strain>
    </source>
</reference>
<accession>A0A059JFE1</accession>
<gene>
    <name evidence="1" type="ORF">H109_01785</name>
</gene>
<dbReference type="HOGENOM" id="CLU_1788193_0_0_1"/>
<keyword evidence="2" id="KW-1185">Reference proteome</keyword>
<name>A0A059JFE1_TRIIM</name>
<sequence length="145" mass="15874">MLSLRSISNNIFIYPHGSESLDGTLDYKLLDRAAPGDPQVPSQAQINNKSCSIGGVAIGRPYGEQWEFLPFADSFIDLIGTRATLNVFNVPAPKTAHPDAQSSMPILTYAWAMRLLPIPTGSYLYSANPSGEPLVRTTFRTMISR</sequence>
<evidence type="ECO:0000313" key="2">
    <source>
        <dbReference type="Proteomes" id="UP000024533"/>
    </source>
</evidence>
<dbReference type="AlphaFoldDB" id="A0A059JFE1"/>
<protein>
    <submittedName>
        <fullName evidence="1">Uncharacterized protein</fullName>
    </submittedName>
</protein>
<dbReference type="EMBL" id="AOKY01000137">
    <property type="protein sequence ID" value="KDB26393.1"/>
    <property type="molecule type" value="Genomic_DNA"/>
</dbReference>
<organism evidence="1 2">
    <name type="scientific">Trichophyton interdigitale (strain MR816)</name>
    <dbReference type="NCBI Taxonomy" id="1215338"/>
    <lineage>
        <taxon>Eukaryota</taxon>
        <taxon>Fungi</taxon>
        <taxon>Dikarya</taxon>
        <taxon>Ascomycota</taxon>
        <taxon>Pezizomycotina</taxon>
        <taxon>Eurotiomycetes</taxon>
        <taxon>Eurotiomycetidae</taxon>
        <taxon>Onygenales</taxon>
        <taxon>Arthrodermataceae</taxon>
        <taxon>Trichophyton</taxon>
    </lineage>
</organism>
<dbReference type="Proteomes" id="UP000024533">
    <property type="component" value="Unassembled WGS sequence"/>
</dbReference>